<dbReference type="RefSeq" id="WP_182326015.1">
    <property type="nucleotide sequence ID" value="NZ_CP058554.1"/>
</dbReference>
<evidence type="ECO:0000313" key="4">
    <source>
        <dbReference type="Proteomes" id="UP000515240"/>
    </source>
</evidence>
<name>A0A7G5EC54_9BURK</name>
<feature type="transmembrane region" description="Helical" evidence="1">
    <location>
        <begin position="64"/>
        <end position="83"/>
    </location>
</feature>
<feature type="transmembrane region" description="Helical" evidence="1">
    <location>
        <begin position="213"/>
        <end position="233"/>
    </location>
</feature>
<feature type="transmembrane region" description="Helical" evidence="1">
    <location>
        <begin position="153"/>
        <end position="169"/>
    </location>
</feature>
<dbReference type="KEGG" id="cpis:HS961_01305"/>
<feature type="transmembrane region" description="Helical" evidence="1">
    <location>
        <begin position="269"/>
        <end position="288"/>
    </location>
</feature>
<evidence type="ECO:0000313" key="3">
    <source>
        <dbReference type="EMBL" id="QMV71579.1"/>
    </source>
</evidence>
<dbReference type="PANTHER" id="PTHR22911">
    <property type="entry name" value="ACYL-MALONYL CONDENSING ENZYME-RELATED"/>
    <property type="match status" value="1"/>
</dbReference>
<dbReference type="Pfam" id="PF00892">
    <property type="entry name" value="EamA"/>
    <property type="match status" value="1"/>
</dbReference>
<dbReference type="GO" id="GO:0016020">
    <property type="term" value="C:membrane"/>
    <property type="evidence" value="ECO:0007669"/>
    <property type="project" value="InterPro"/>
</dbReference>
<evidence type="ECO:0000256" key="1">
    <source>
        <dbReference type="SAM" id="Phobius"/>
    </source>
</evidence>
<dbReference type="InterPro" id="IPR037185">
    <property type="entry name" value="EmrE-like"/>
</dbReference>
<dbReference type="Proteomes" id="UP000515240">
    <property type="component" value="Chromosome"/>
</dbReference>
<reference evidence="3 4" key="1">
    <citation type="journal article" date="2020" name="G3 (Bethesda)">
        <title>CeMbio - The Caenorhabditis elegans Microbiome Resource.</title>
        <authorList>
            <person name="Dirksen P."/>
            <person name="Assie A."/>
            <person name="Zimmermann J."/>
            <person name="Zhang F."/>
            <person name="Tietje A.M."/>
            <person name="Marsh S.A."/>
            <person name="Felix M.A."/>
            <person name="Shapira M."/>
            <person name="Kaleta C."/>
            <person name="Schulenburg H."/>
            <person name="Samuel B."/>
        </authorList>
    </citation>
    <scope>NUCLEOTIDE SEQUENCE [LARGE SCALE GENOMIC DNA]</scope>
    <source>
        <strain evidence="3 4">BIGb0172</strain>
    </source>
</reference>
<keyword evidence="4" id="KW-1185">Reference proteome</keyword>
<organism evidence="3 4">
    <name type="scientific">Comamonas piscis</name>
    <dbReference type="NCBI Taxonomy" id="1562974"/>
    <lineage>
        <taxon>Bacteria</taxon>
        <taxon>Pseudomonadati</taxon>
        <taxon>Pseudomonadota</taxon>
        <taxon>Betaproteobacteria</taxon>
        <taxon>Burkholderiales</taxon>
        <taxon>Comamonadaceae</taxon>
        <taxon>Comamonas</taxon>
    </lineage>
</organism>
<dbReference type="SUPFAM" id="SSF103481">
    <property type="entry name" value="Multidrug resistance efflux transporter EmrE"/>
    <property type="match status" value="2"/>
</dbReference>
<protein>
    <submittedName>
        <fullName evidence="3">DMT family transporter</fullName>
    </submittedName>
</protein>
<keyword evidence="1" id="KW-1133">Transmembrane helix</keyword>
<dbReference type="InterPro" id="IPR000620">
    <property type="entry name" value="EamA_dom"/>
</dbReference>
<feature type="transmembrane region" description="Helical" evidence="1">
    <location>
        <begin position="240"/>
        <end position="263"/>
    </location>
</feature>
<feature type="transmembrane region" description="Helical" evidence="1">
    <location>
        <begin position="181"/>
        <end position="201"/>
    </location>
</feature>
<feature type="transmembrane region" description="Helical" evidence="1">
    <location>
        <begin position="89"/>
        <end position="111"/>
    </location>
</feature>
<gene>
    <name evidence="3" type="ORF">HS961_01305</name>
</gene>
<feature type="domain" description="EamA" evidence="2">
    <location>
        <begin position="8"/>
        <end position="134"/>
    </location>
</feature>
<feature type="transmembrane region" description="Helical" evidence="1">
    <location>
        <begin position="30"/>
        <end position="52"/>
    </location>
</feature>
<feature type="transmembrane region" description="Helical" evidence="1">
    <location>
        <begin position="123"/>
        <end position="141"/>
    </location>
</feature>
<keyword evidence="1" id="KW-0472">Membrane</keyword>
<accession>A0A7G5EC54</accession>
<sequence length="293" mass="31355">MLTALPFLALMTNALIWGTIWWPFRQLQGMGVHPVLATALVYLILFCGLMLVKPAAAAIARRHPMLLLLAFTSGTTNVLFNWAATTGDVVRVVLLFYLMPAWSVLLAWYFLGERPNKYSVLRLVLAFSGVLIVMIPAGATWQSLTANLSLPDALAIAGGFTFAGTNVVLRSQYRVPGEARMLAMFFGGLVAAGAMSVLGIYLGRMPALPDIAWSWPLMVLVVAVLIMLSNWTLQYGASRLAATTAAVVMLSEVVFASASNVMIEGAVLSGRLLLGGALVLSASLIAAIESRLP</sequence>
<dbReference type="EMBL" id="CP058554">
    <property type="protein sequence ID" value="QMV71579.1"/>
    <property type="molecule type" value="Genomic_DNA"/>
</dbReference>
<proteinExistence type="predicted"/>
<evidence type="ECO:0000259" key="2">
    <source>
        <dbReference type="Pfam" id="PF00892"/>
    </source>
</evidence>
<keyword evidence="1" id="KW-0812">Transmembrane</keyword>
<dbReference type="AlphaFoldDB" id="A0A7G5EC54"/>